<reference evidence="5 6" key="1">
    <citation type="journal article" date="2015" name="Nature">
        <title>rRNA introns, odd ribosomes, and small enigmatic genomes across a large radiation of phyla.</title>
        <authorList>
            <person name="Brown C.T."/>
            <person name="Hug L.A."/>
            <person name="Thomas B.C."/>
            <person name="Sharon I."/>
            <person name="Castelle C.J."/>
            <person name="Singh A."/>
            <person name="Wilkins M.J."/>
            <person name="Williams K.H."/>
            <person name="Banfield J.F."/>
        </authorList>
    </citation>
    <scope>NUCLEOTIDE SEQUENCE [LARGE SCALE GENOMIC DNA]</scope>
</reference>
<comment type="catalytic activity">
    <reaction evidence="2">
        <text>D-threo-isocitrate = glyoxylate + succinate</text>
        <dbReference type="Rhea" id="RHEA:13245"/>
        <dbReference type="ChEBI" id="CHEBI:15562"/>
        <dbReference type="ChEBI" id="CHEBI:30031"/>
        <dbReference type="ChEBI" id="CHEBI:36655"/>
        <dbReference type="EC" id="4.1.3.1"/>
    </reaction>
</comment>
<dbReference type="CDD" id="cd00377">
    <property type="entry name" value="ICL_PEPM"/>
    <property type="match status" value="1"/>
</dbReference>
<dbReference type="Pfam" id="PF13714">
    <property type="entry name" value="PEP_mutase"/>
    <property type="match status" value="1"/>
</dbReference>
<dbReference type="Gene3D" id="3.20.20.60">
    <property type="entry name" value="Phosphoenolpyruvate-binding domains"/>
    <property type="match status" value="1"/>
</dbReference>
<dbReference type="PANTHER" id="PTHR42905:SF5">
    <property type="entry name" value="CARBOXYVINYL-CARBOXYPHOSPHONATE PHOSPHORYLMUTASE, CHLOROPLASTIC"/>
    <property type="match status" value="1"/>
</dbReference>
<dbReference type="InterPro" id="IPR006254">
    <property type="entry name" value="Isocitrate_lyase"/>
</dbReference>
<sequence length="353" mass="39505">MHQRAFVLCHVKREEPMYSKYDDPGKKFRELVARKEGVFGFGVANAIDALVASLAGVEAIYAGGWSIAGSKGRPDMGQVTMTEQRDQVREIVRSTRLPIIADIDDGYGDAKNVLRTAAEFFGTLEYDFATRTVRRLAGVHIEDQVLPKRCGHIAGKKLIPPAKMAGKIRAACRARDDIYRNGIIVARTDAFNSKVPGSMADAVNRSVRYADAGADLLWCEFNQCDRALPEAFAKGVKRRHPNIPLAFNYSPSLPWIKTPPHERVRFADLNEMGYKFIFVTIAAFHASTKAVHDYAKRFCTAKEEALWEMQGAKHGHPTADHQALMRVNKWQEFEREFDSDAAADQARGEGFKK</sequence>
<dbReference type="PIRSF" id="PIRSF001362">
    <property type="entry name" value="Isocit_lyase"/>
    <property type="match status" value="1"/>
</dbReference>
<dbReference type="SUPFAM" id="SSF51621">
    <property type="entry name" value="Phosphoenolpyruvate/pyruvate domain"/>
    <property type="match status" value="1"/>
</dbReference>
<dbReference type="AlphaFoldDB" id="A0A0G1X1H7"/>
<dbReference type="EMBL" id="LCQW01000004">
    <property type="protein sequence ID" value="KKW24720.1"/>
    <property type="molecule type" value="Genomic_DNA"/>
</dbReference>
<gene>
    <name evidence="5" type="ORF">UY67_C0004G0038</name>
</gene>
<dbReference type="InterPro" id="IPR040442">
    <property type="entry name" value="Pyrv_kinase-like_dom_sf"/>
</dbReference>
<evidence type="ECO:0000256" key="1">
    <source>
        <dbReference type="ARBA" id="ARBA00023239"/>
    </source>
</evidence>
<keyword evidence="1" id="KW-0456">Lyase</keyword>
<dbReference type="STRING" id="1618671.UY67_C0004G0038"/>
<dbReference type="InterPro" id="IPR015813">
    <property type="entry name" value="Pyrv/PenolPyrv_kinase-like_dom"/>
</dbReference>
<protein>
    <recommendedName>
        <fullName evidence="3">Isocitrase</fullName>
    </recommendedName>
    <alternativeName>
        <fullName evidence="4">Isocitratase</fullName>
    </alternativeName>
</protein>
<name>A0A0G1X1H7_9BACT</name>
<dbReference type="GO" id="GO:0004451">
    <property type="term" value="F:isocitrate lyase activity"/>
    <property type="evidence" value="ECO:0007669"/>
    <property type="project" value="UniProtKB-EC"/>
</dbReference>
<dbReference type="InterPro" id="IPR039556">
    <property type="entry name" value="ICL/PEPM"/>
</dbReference>
<organism evidence="5 6">
    <name type="scientific">Candidatus Kaiserbacteria bacterium GW2011_GWA2_52_12</name>
    <dbReference type="NCBI Taxonomy" id="1618671"/>
    <lineage>
        <taxon>Bacteria</taxon>
        <taxon>Candidatus Kaiseribacteriota</taxon>
    </lineage>
</organism>
<dbReference type="GO" id="GO:0019752">
    <property type="term" value="P:carboxylic acid metabolic process"/>
    <property type="evidence" value="ECO:0007669"/>
    <property type="project" value="InterPro"/>
</dbReference>
<evidence type="ECO:0000256" key="2">
    <source>
        <dbReference type="ARBA" id="ARBA00023531"/>
    </source>
</evidence>
<proteinExistence type="predicted"/>
<evidence type="ECO:0000313" key="6">
    <source>
        <dbReference type="Proteomes" id="UP000034273"/>
    </source>
</evidence>
<evidence type="ECO:0000256" key="3">
    <source>
        <dbReference type="ARBA" id="ARBA00031022"/>
    </source>
</evidence>
<evidence type="ECO:0000256" key="4">
    <source>
        <dbReference type="ARBA" id="ARBA00031921"/>
    </source>
</evidence>
<comment type="caution">
    <text evidence="5">The sequence shown here is derived from an EMBL/GenBank/DDBJ whole genome shotgun (WGS) entry which is preliminary data.</text>
</comment>
<dbReference type="PANTHER" id="PTHR42905">
    <property type="entry name" value="PHOSPHOENOLPYRUVATE CARBOXYLASE"/>
    <property type="match status" value="1"/>
</dbReference>
<accession>A0A0G1X1H7</accession>
<evidence type="ECO:0000313" key="5">
    <source>
        <dbReference type="EMBL" id="KKW24720.1"/>
    </source>
</evidence>
<dbReference type="Proteomes" id="UP000034273">
    <property type="component" value="Unassembled WGS sequence"/>
</dbReference>